<reference evidence="1" key="2">
    <citation type="journal article" date="2015" name="Fish Shellfish Immunol.">
        <title>Early steps in the European eel (Anguilla anguilla)-Vibrio vulnificus interaction in the gills: Role of the RtxA13 toxin.</title>
        <authorList>
            <person name="Callol A."/>
            <person name="Pajuelo D."/>
            <person name="Ebbesson L."/>
            <person name="Teles M."/>
            <person name="MacKenzie S."/>
            <person name="Amaro C."/>
        </authorList>
    </citation>
    <scope>NUCLEOTIDE SEQUENCE</scope>
</reference>
<reference evidence="1" key="1">
    <citation type="submission" date="2014-11" db="EMBL/GenBank/DDBJ databases">
        <authorList>
            <person name="Amaro Gonzalez C."/>
        </authorList>
    </citation>
    <scope>NUCLEOTIDE SEQUENCE</scope>
</reference>
<sequence>MKSLHKCMR</sequence>
<accession>A0A0E9XXA5</accession>
<name>A0A0E9XXA5_ANGAN</name>
<evidence type="ECO:0000313" key="1">
    <source>
        <dbReference type="EMBL" id="JAI07067.1"/>
    </source>
</evidence>
<proteinExistence type="predicted"/>
<dbReference type="EMBL" id="GBXM01001511">
    <property type="protein sequence ID" value="JAI07067.1"/>
    <property type="molecule type" value="Transcribed_RNA"/>
</dbReference>
<organism evidence="1">
    <name type="scientific">Anguilla anguilla</name>
    <name type="common">European freshwater eel</name>
    <name type="synonym">Muraena anguilla</name>
    <dbReference type="NCBI Taxonomy" id="7936"/>
    <lineage>
        <taxon>Eukaryota</taxon>
        <taxon>Metazoa</taxon>
        <taxon>Chordata</taxon>
        <taxon>Craniata</taxon>
        <taxon>Vertebrata</taxon>
        <taxon>Euteleostomi</taxon>
        <taxon>Actinopterygii</taxon>
        <taxon>Neopterygii</taxon>
        <taxon>Teleostei</taxon>
        <taxon>Anguilliformes</taxon>
        <taxon>Anguillidae</taxon>
        <taxon>Anguilla</taxon>
    </lineage>
</organism>
<protein>
    <submittedName>
        <fullName evidence="1">Uncharacterized protein</fullName>
    </submittedName>
</protein>